<comment type="caution">
    <text evidence="1">The sequence shown here is derived from an EMBL/GenBank/DDBJ whole genome shotgun (WGS) entry which is preliminary data.</text>
</comment>
<sequence>MKETKSIHNLSFKSHKRKRSNTPKIKRRVCGLHLMDFTSDEYEAADGLVLLQTLFQKKNIVRRLKITFGGKRICGKTYNNNVRSVISKNKVCSSPQIIIPNVVMGNECNPLNIPTIPGVPSNNILGCCKPFEKELSTSDLRVNLNRLFLEKGHVEKYFLPLLKEGEDLEEGIDVVVYDMQGQMFNMKFKFWSGKFYVLNGGWKTFFKSHSFLANQDHIKVWMFRHSETDNLCFALSVRRVYEN</sequence>
<evidence type="ECO:0000313" key="2">
    <source>
        <dbReference type="Proteomes" id="UP001177021"/>
    </source>
</evidence>
<evidence type="ECO:0000313" key="1">
    <source>
        <dbReference type="EMBL" id="CAJ2638758.1"/>
    </source>
</evidence>
<reference evidence="1" key="1">
    <citation type="submission" date="2023-10" db="EMBL/GenBank/DDBJ databases">
        <authorList>
            <person name="Rodriguez Cubillos JULIANA M."/>
            <person name="De Vega J."/>
        </authorList>
    </citation>
    <scope>NUCLEOTIDE SEQUENCE</scope>
</reference>
<protein>
    <submittedName>
        <fullName evidence="1">Uncharacterized protein</fullName>
    </submittedName>
</protein>
<gene>
    <name evidence="1" type="ORF">MILVUS5_LOCUS8906</name>
</gene>
<proteinExistence type="predicted"/>
<organism evidence="1 2">
    <name type="scientific">Trifolium pratense</name>
    <name type="common">Red clover</name>
    <dbReference type="NCBI Taxonomy" id="57577"/>
    <lineage>
        <taxon>Eukaryota</taxon>
        <taxon>Viridiplantae</taxon>
        <taxon>Streptophyta</taxon>
        <taxon>Embryophyta</taxon>
        <taxon>Tracheophyta</taxon>
        <taxon>Spermatophyta</taxon>
        <taxon>Magnoliopsida</taxon>
        <taxon>eudicotyledons</taxon>
        <taxon>Gunneridae</taxon>
        <taxon>Pentapetalae</taxon>
        <taxon>rosids</taxon>
        <taxon>fabids</taxon>
        <taxon>Fabales</taxon>
        <taxon>Fabaceae</taxon>
        <taxon>Papilionoideae</taxon>
        <taxon>50 kb inversion clade</taxon>
        <taxon>NPAAA clade</taxon>
        <taxon>Hologalegina</taxon>
        <taxon>IRL clade</taxon>
        <taxon>Trifolieae</taxon>
        <taxon>Trifolium</taxon>
    </lineage>
</organism>
<keyword evidence="2" id="KW-1185">Reference proteome</keyword>
<name>A0ACB0J3V9_TRIPR</name>
<dbReference type="EMBL" id="CASHSV030000024">
    <property type="protein sequence ID" value="CAJ2638758.1"/>
    <property type="molecule type" value="Genomic_DNA"/>
</dbReference>
<accession>A0ACB0J3V9</accession>
<dbReference type="Proteomes" id="UP001177021">
    <property type="component" value="Unassembled WGS sequence"/>
</dbReference>